<dbReference type="InParanoid" id="A0A2K1IXU3"/>
<protein>
    <submittedName>
        <fullName evidence="1 2">Uncharacterized protein</fullName>
    </submittedName>
</protein>
<reference evidence="1 3" key="2">
    <citation type="journal article" date="2018" name="Plant J.">
        <title>The Physcomitrella patens chromosome-scale assembly reveals moss genome structure and evolution.</title>
        <authorList>
            <person name="Lang D."/>
            <person name="Ullrich K.K."/>
            <person name="Murat F."/>
            <person name="Fuchs J."/>
            <person name="Jenkins J."/>
            <person name="Haas F.B."/>
            <person name="Piednoel M."/>
            <person name="Gundlach H."/>
            <person name="Van Bel M."/>
            <person name="Meyberg R."/>
            <person name="Vives C."/>
            <person name="Morata J."/>
            <person name="Symeonidi A."/>
            <person name="Hiss M."/>
            <person name="Muchero W."/>
            <person name="Kamisugi Y."/>
            <person name="Saleh O."/>
            <person name="Blanc G."/>
            <person name="Decker E.L."/>
            <person name="van Gessel N."/>
            <person name="Grimwood J."/>
            <person name="Hayes R.D."/>
            <person name="Graham S.W."/>
            <person name="Gunter L.E."/>
            <person name="McDaniel S.F."/>
            <person name="Hoernstein S.N.W."/>
            <person name="Larsson A."/>
            <person name="Li F.W."/>
            <person name="Perroud P.F."/>
            <person name="Phillips J."/>
            <person name="Ranjan P."/>
            <person name="Rokshar D.S."/>
            <person name="Rothfels C.J."/>
            <person name="Schneider L."/>
            <person name="Shu S."/>
            <person name="Stevenson D.W."/>
            <person name="Thummler F."/>
            <person name="Tillich M."/>
            <person name="Villarreal Aguilar J.C."/>
            <person name="Widiez T."/>
            <person name="Wong G.K."/>
            <person name="Wymore A."/>
            <person name="Zhang Y."/>
            <person name="Zimmer A.D."/>
            <person name="Quatrano R.S."/>
            <person name="Mayer K.F.X."/>
            <person name="Goodstein D."/>
            <person name="Casacuberta J.M."/>
            <person name="Vandepoele K."/>
            <person name="Reski R."/>
            <person name="Cuming A.C."/>
            <person name="Tuskan G.A."/>
            <person name="Maumus F."/>
            <person name="Salse J."/>
            <person name="Schmutz J."/>
            <person name="Rensing S.A."/>
        </authorList>
    </citation>
    <scope>NUCLEOTIDE SEQUENCE [LARGE SCALE GENOMIC DNA]</scope>
    <source>
        <strain evidence="2 3">cv. Gransden 2004</strain>
    </source>
</reference>
<evidence type="ECO:0000313" key="1">
    <source>
        <dbReference type="EMBL" id="PNR34102.1"/>
    </source>
</evidence>
<dbReference type="Gramene" id="Pp3c19_9346V3.1">
    <property type="protein sequence ID" value="PAC:32938655.CDS.1"/>
    <property type="gene ID" value="Pp3c19_9346"/>
</dbReference>
<name>A0A2K1IXU3_PHYPA</name>
<proteinExistence type="predicted"/>
<dbReference type="EMBL" id="ABEU02000019">
    <property type="protein sequence ID" value="PNR34102.1"/>
    <property type="molecule type" value="Genomic_DNA"/>
</dbReference>
<dbReference type="AlphaFoldDB" id="A0A2K1IXU3"/>
<evidence type="ECO:0000313" key="3">
    <source>
        <dbReference type="Proteomes" id="UP000006727"/>
    </source>
</evidence>
<keyword evidence="3" id="KW-1185">Reference proteome</keyword>
<accession>A0A2K1IXU3</accession>
<reference evidence="1 3" key="1">
    <citation type="journal article" date="2008" name="Science">
        <title>The Physcomitrella genome reveals evolutionary insights into the conquest of land by plants.</title>
        <authorList>
            <person name="Rensing S."/>
            <person name="Lang D."/>
            <person name="Zimmer A."/>
            <person name="Terry A."/>
            <person name="Salamov A."/>
            <person name="Shapiro H."/>
            <person name="Nishiyama T."/>
            <person name="Perroud P.-F."/>
            <person name="Lindquist E."/>
            <person name="Kamisugi Y."/>
            <person name="Tanahashi T."/>
            <person name="Sakakibara K."/>
            <person name="Fujita T."/>
            <person name="Oishi K."/>
            <person name="Shin-I T."/>
            <person name="Kuroki Y."/>
            <person name="Toyoda A."/>
            <person name="Suzuki Y."/>
            <person name="Hashimoto A."/>
            <person name="Yamaguchi K."/>
            <person name="Sugano A."/>
            <person name="Kohara Y."/>
            <person name="Fujiyama A."/>
            <person name="Anterola A."/>
            <person name="Aoki S."/>
            <person name="Ashton N."/>
            <person name="Barbazuk W.B."/>
            <person name="Barker E."/>
            <person name="Bennetzen J."/>
            <person name="Bezanilla M."/>
            <person name="Blankenship R."/>
            <person name="Cho S.H."/>
            <person name="Dutcher S."/>
            <person name="Estelle M."/>
            <person name="Fawcett J.A."/>
            <person name="Gundlach H."/>
            <person name="Hanada K."/>
            <person name="Heyl A."/>
            <person name="Hicks K.A."/>
            <person name="Hugh J."/>
            <person name="Lohr M."/>
            <person name="Mayer K."/>
            <person name="Melkozernov A."/>
            <person name="Murata T."/>
            <person name="Nelson D."/>
            <person name="Pils B."/>
            <person name="Prigge M."/>
            <person name="Reiss B."/>
            <person name="Renner T."/>
            <person name="Rombauts S."/>
            <person name="Rushton P."/>
            <person name="Sanderfoot A."/>
            <person name="Schween G."/>
            <person name="Shiu S.-H."/>
            <person name="Stueber K."/>
            <person name="Theodoulou F.L."/>
            <person name="Tu H."/>
            <person name="Van de Peer Y."/>
            <person name="Verrier P.J."/>
            <person name="Waters E."/>
            <person name="Wood A."/>
            <person name="Yang L."/>
            <person name="Cove D."/>
            <person name="Cuming A."/>
            <person name="Hasebe M."/>
            <person name="Lucas S."/>
            <person name="Mishler D.B."/>
            <person name="Reski R."/>
            <person name="Grigoriev I."/>
            <person name="Quatrano R.S."/>
            <person name="Boore J.L."/>
        </authorList>
    </citation>
    <scope>NUCLEOTIDE SEQUENCE [LARGE SCALE GENOMIC DNA]</scope>
    <source>
        <strain evidence="2 3">cv. Gransden 2004</strain>
    </source>
</reference>
<organism evidence="1">
    <name type="scientific">Physcomitrium patens</name>
    <name type="common">Spreading-leaved earth moss</name>
    <name type="synonym">Physcomitrella patens</name>
    <dbReference type="NCBI Taxonomy" id="3218"/>
    <lineage>
        <taxon>Eukaryota</taxon>
        <taxon>Viridiplantae</taxon>
        <taxon>Streptophyta</taxon>
        <taxon>Embryophyta</taxon>
        <taxon>Bryophyta</taxon>
        <taxon>Bryophytina</taxon>
        <taxon>Bryopsida</taxon>
        <taxon>Funariidae</taxon>
        <taxon>Funariales</taxon>
        <taxon>Funariaceae</taxon>
        <taxon>Physcomitrium</taxon>
    </lineage>
</organism>
<dbReference type="Proteomes" id="UP000006727">
    <property type="component" value="Chromosome 19"/>
</dbReference>
<evidence type="ECO:0000313" key="2">
    <source>
        <dbReference type="EnsemblPlants" id="PAC:32938655.CDS.1"/>
    </source>
</evidence>
<gene>
    <name evidence="1" type="ORF">PHYPA_023919</name>
</gene>
<reference evidence="2" key="3">
    <citation type="submission" date="2020-12" db="UniProtKB">
        <authorList>
            <consortium name="EnsemblPlants"/>
        </authorList>
    </citation>
    <scope>IDENTIFICATION</scope>
</reference>
<dbReference type="EnsemblPlants" id="Pp3c19_9346V3.1">
    <property type="protein sequence ID" value="PAC:32938655.CDS.1"/>
    <property type="gene ID" value="Pp3c19_9346"/>
</dbReference>
<sequence length="96" mass="10751">MIQSTPFPHNYIGMPHREIPTGVKNEHRSALQKCLGTCSPTIGRYGHVPFLGFRSVTCLPLYLLVTINKLECGLTLDFIITLTLYLSVLSSRVSWS</sequence>